<keyword evidence="1" id="KW-0547">Nucleotide-binding</keyword>
<reference evidence="5" key="3">
    <citation type="submission" date="2015-02" db="UniProtKB">
        <authorList>
            <consortium name="EnsemblProtists"/>
        </authorList>
    </citation>
    <scope>IDENTIFICATION</scope>
    <source>
        <strain evidence="5">DAOM BR144</strain>
    </source>
</reference>
<dbReference type="PANTHER" id="PTHR43272">
    <property type="entry name" value="LONG-CHAIN-FATTY-ACID--COA LIGASE"/>
    <property type="match status" value="1"/>
</dbReference>
<dbReference type="HOGENOM" id="CLU_000022_45_4_1"/>
<evidence type="ECO:0000259" key="4">
    <source>
        <dbReference type="Pfam" id="PF00501"/>
    </source>
</evidence>
<feature type="region of interest" description="Disordered" evidence="3">
    <location>
        <begin position="1"/>
        <end position="22"/>
    </location>
</feature>
<evidence type="ECO:0000256" key="2">
    <source>
        <dbReference type="ARBA" id="ARBA00022840"/>
    </source>
</evidence>
<organism evidence="5 6">
    <name type="scientific">Globisporangium ultimum (strain ATCC 200006 / CBS 805.95 / DAOM BR144)</name>
    <name type="common">Pythium ultimum</name>
    <dbReference type="NCBI Taxonomy" id="431595"/>
    <lineage>
        <taxon>Eukaryota</taxon>
        <taxon>Sar</taxon>
        <taxon>Stramenopiles</taxon>
        <taxon>Oomycota</taxon>
        <taxon>Peronosporomycetes</taxon>
        <taxon>Pythiales</taxon>
        <taxon>Pythiaceae</taxon>
        <taxon>Globisporangium</taxon>
    </lineage>
</organism>
<dbReference type="InterPro" id="IPR000873">
    <property type="entry name" value="AMP-dep_synth/lig_dom"/>
</dbReference>
<dbReference type="EnsemblProtists" id="PYU1_T008755">
    <property type="protein sequence ID" value="PYU1_T008755"/>
    <property type="gene ID" value="PYU1_G008737"/>
</dbReference>
<dbReference type="GO" id="GO:0005524">
    <property type="term" value="F:ATP binding"/>
    <property type="evidence" value="ECO:0007669"/>
    <property type="project" value="UniProtKB-KW"/>
</dbReference>
<dbReference type="GO" id="GO:0005783">
    <property type="term" value="C:endoplasmic reticulum"/>
    <property type="evidence" value="ECO:0007669"/>
    <property type="project" value="TreeGrafter"/>
</dbReference>
<dbReference type="Pfam" id="PF00501">
    <property type="entry name" value="AMP-binding"/>
    <property type="match status" value="1"/>
</dbReference>
<dbReference type="InterPro" id="IPR042099">
    <property type="entry name" value="ANL_N_sf"/>
</dbReference>
<dbReference type="AlphaFoldDB" id="K3WUV8"/>
<dbReference type="VEuPathDB" id="FungiDB:PYU1_G008737"/>
<dbReference type="Proteomes" id="UP000019132">
    <property type="component" value="Unassembled WGS sequence"/>
</dbReference>
<evidence type="ECO:0000313" key="6">
    <source>
        <dbReference type="Proteomes" id="UP000019132"/>
    </source>
</evidence>
<dbReference type="OMA" id="LECCWDI"/>
<evidence type="ECO:0000313" key="5">
    <source>
        <dbReference type="EnsemblProtists" id="PYU1_T008755"/>
    </source>
</evidence>
<protein>
    <recommendedName>
        <fullName evidence="4">AMP-dependent synthetase/ligase domain-containing protein</fullName>
    </recommendedName>
</protein>
<dbReference type="SUPFAM" id="SSF56801">
    <property type="entry name" value="Acetyl-CoA synthetase-like"/>
    <property type="match status" value="1"/>
</dbReference>
<dbReference type="InterPro" id="IPR020845">
    <property type="entry name" value="AMP-binding_CS"/>
</dbReference>
<reference evidence="6" key="2">
    <citation type="submission" date="2010-04" db="EMBL/GenBank/DDBJ databases">
        <authorList>
            <person name="Buell R."/>
            <person name="Hamilton J."/>
            <person name="Hostetler J."/>
        </authorList>
    </citation>
    <scope>NUCLEOTIDE SEQUENCE [LARGE SCALE GENOMIC DNA]</scope>
    <source>
        <strain evidence="6">DAOM:BR144</strain>
    </source>
</reference>
<sequence length="695" mass="76459">MTTAPIGCSRVLPGTERPGHGAIHRSIHSARNPIPPDPANPENPFVGLAMPEVESLFHSFQVTCQQHADLPCLGTRPIVNGEAQAYVWVTYAQVYTRVVNAGSGMMRLGLLSMVDTSRMIAIYMKNCMEWIIAEQAAYMFDAIAVALYDSLGPDSTEYILNQTELPTIVCAVTEVKKLIQIRAKCPHLKNIIICGTGDDAIEAEARTLGFNVHHLADVEHEGETHAMEPQPPAASSIATLMYTSGTTGEPKGVVLTHSNFLSATAATLDYLKAGSMEFSTNTVYLSYLPLAHIYERAAQVGILHRGGRIGFSQGHPLKIVDDVRALRPTLFCSVPRLLNRIYDLVLAKMTSGSKFQTFLFTTALSIKTKRLQKYGVYKHLFWDRIFFNKIAVSLGLDQCELMFSGSAPLAPDVLNFCRIAFRTRVAEGYGQTETTSGAASSSTNDLSAGYVGGPTSAIEIKLVSVPEMNYNVTDREHGDERLPCMGRGEICMRGPPVFSGYYKQPEKTAEAFDDEGWLHTGDIGLWSPSGQLKIVDRKKNIFKLSQGEYVAPEKIEITLSALCPTIAQLFVTGDSFHSHLVAIVVPDETALKRMAATNGITSSNLTMQALCDHPTLRTLLQRELDDASQKAKLAGFERVRQIYLHHELFSIDGNELLTPTFKVKRTDAQKYFKKQIEQLYLASGDSVAGKHITQT</sequence>
<keyword evidence="2" id="KW-0067">ATP-binding</keyword>
<dbReference type="InParanoid" id="K3WUV8"/>
<dbReference type="eggNOG" id="KOG1256">
    <property type="taxonomic scope" value="Eukaryota"/>
</dbReference>
<dbReference type="PROSITE" id="PS00455">
    <property type="entry name" value="AMP_BINDING"/>
    <property type="match status" value="1"/>
</dbReference>
<keyword evidence="6" id="KW-1185">Reference proteome</keyword>
<name>K3WUV8_GLOUD</name>
<dbReference type="Gene3D" id="3.40.50.12780">
    <property type="entry name" value="N-terminal domain of ligase-like"/>
    <property type="match status" value="1"/>
</dbReference>
<dbReference type="STRING" id="431595.K3WUV8"/>
<proteinExistence type="predicted"/>
<reference evidence="6" key="1">
    <citation type="journal article" date="2010" name="Genome Biol.">
        <title>Genome sequence of the necrotrophic plant pathogen Pythium ultimum reveals original pathogenicity mechanisms and effector repertoire.</title>
        <authorList>
            <person name="Levesque C.A."/>
            <person name="Brouwer H."/>
            <person name="Cano L."/>
            <person name="Hamilton J.P."/>
            <person name="Holt C."/>
            <person name="Huitema E."/>
            <person name="Raffaele S."/>
            <person name="Robideau G.P."/>
            <person name="Thines M."/>
            <person name="Win J."/>
            <person name="Zerillo M.M."/>
            <person name="Beakes G.W."/>
            <person name="Boore J.L."/>
            <person name="Busam D."/>
            <person name="Dumas B."/>
            <person name="Ferriera S."/>
            <person name="Fuerstenberg S.I."/>
            <person name="Gachon C.M."/>
            <person name="Gaulin E."/>
            <person name="Govers F."/>
            <person name="Grenville-Briggs L."/>
            <person name="Horner N."/>
            <person name="Hostetler J."/>
            <person name="Jiang R.H."/>
            <person name="Johnson J."/>
            <person name="Krajaejun T."/>
            <person name="Lin H."/>
            <person name="Meijer H.J."/>
            <person name="Moore B."/>
            <person name="Morris P."/>
            <person name="Phuntmart V."/>
            <person name="Puiu D."/>
            <person name="Shetty J."/>
            <person name="Stajich J.E."/>
            <person name="Tripathy S."/>
            <person name="Wawra S."/>
            <person name="van West P."/>
            <person name="Whitty B.R."/>
            <person name="Coutinho P.M."/>
            <person name="Henrissat B."/>
            <person name="Martin F."/>
            <person name="Thomas P.D."/>
            <person name="Tyler B.M."/>
            <person name="De Vries R.P."/>
            <person name="Kamoun S."/>
            <person name="Yandell M."/>
            <person name="Tisserat N."/>
            <person name="Buell C.R."/>
        </authorList>
    </citation>
    <scope>NUCLEOTIDE SEQUENCE</scope>
    <source>
        <strain evidence="6">DAOM:BR144</strain>
    </source>
</reference>
<evidence type="ECO:0000256" key="3">
    <source>
        <dbReference type="SAM" id="MobiDB-lite"/>
    </source>
</evidence>
<dbReference type="GO" id="GO:0016020">
    <property type="term" value="C:membrane"/>
    <property type="evidence" value="ECO:0007669"/>
    <property type="project" value="TreeGrafter"/>
</dbReference>
<evidence type="ECO:0000256" key="1">
    <source>
        <dbReference type="ARBA" id="ARBA00022741"/>
    </source>
</evidence>
<dbReference type="GO" id="GO:0004467">
    <property type="term" value="F:long-chain fatty acid-CoA ligase activity"/>
    <property type="evidence" value="ECO:0007669"/>
    <property type="project" value="TreeGrafter"/>
</dbReference>
<accession>K3WUV8</accession>
<dbReference type="EMBL" id="GL376558">
    <property type="status" value="NOT_ANNOTATED_CDS"/>
    <property type="molecule type" value="Genomic_DNA"/>
</dbReference>
<feature type="domain" description="AMP-dependent synthetase/ligase" evidence="4">
    <location>
        <begin position="61"/>
        <end position="502"/>
    </location>
</feature>
<dbReference type="PANTHER" id="PTHR43272:SF33">
    <property type="entry name" value="AMP-BINDING DOMAIN-CONTAINING PROTEIN-RELATED"/>
    <property type="match status" value="1"/>
</dbReference>